<sequence>MKMIRGLEHFGYENRLRELGLFSLEKTLGRPFNGLPVPEGGYRRDGEGLLMREGSYRTRGNDFKLPFRIDIRKKFFTLRMVRHCNRFPREVVDAPSLGQIGWGFEQPGLVGGVPAHGRGVGTR</sequence>
<keyword evidence="2" id="KW-1185">Reference proteome</keyword>
<dbReference type="Proteomes" id="UP000233556">
    <property type="component" value="Unassembled WGS sequence"/>
</dbReference>
<dbReference type="EMBL" id="KZ508140">
    <property type="protein sequence ID" value="PKU35625.1"/>
    <property type="molecule type" value="Genomic_DNA"/>
</dbReference>
<name>A0A2I0TPD4_LIMLA</name>
<proteinExistence type="predicted"/>
<reference evidence="2" key="1">
    <citation type="submission" date="2017-11" db="EMBL/GenBank/DDBJ databases">
        <authorList>
            <person name="Lima N.C."/>
            <person name="Parody-Merino A.M."/>
            <person name="Battley P.F."/>
            <person name="Fidler A.E."/>
            <person name="Prosdocimi F."/>
        </authorList>
    </citation>
    <scope>NUCLEOTIDE SEQUENCE [LARGE SCALE GENOMIC DNA]</scope>
</reference>
<dbReference type="AlphaFoldDB" id="A0A2I0TPD4"/>
<protein>
    <submittedName>
        <fullName evidence="1">Uncharacterized protein</fullName>
    </submittedName>
</protein>
<organism evidence="1 2">
    <name type="scientific">Limosa lapponica baueri</name>
    <dbReference type="NCBI Taxonomy" id="1758121"/>
    <lineage>
        <taxon>Eukaryota</taxon>
        <taxon>Metazoa</taxon>
        <taxon>Chordata</taxon>
        <taxon>Craniata</taxon>
        <taxon>Vertebrata</taxon>
        <taxon>Euteleostomi</taxon>
        <taxon>Archelosauria</taxon>
        <taxon>Archosauria</taxon>
        <taxon>Dinosauria</taxon>
        <taxon>Saurischia</taxon>
        <taxon>Theropoda</taxon>
        <taxon>Coelurosauria</taxon>
        <taxon>Aves</taxon>
        <taxon>Neognathae</taxon>
        <taxon>Neoaves</taxon>
        <taxon>Charadriiformes</taxon>
        <taxon>Scolopacidae</taxon>
        <taxon>Limosa</taxon>
    </lineage>
</organism>
<gene>
    <name evidence="1" type="ORF">llap_14069</name>
</gene>
<accession>A0A2I0TPD4</accession>
<evidence type="ECO:0000313" key="2">
    <source>
        <dbReference type="Proteomes" id="UP000233556"/>
    </source>
</evidence>
<reference evidence="2" key="2">
    <citation type="submission" date="2017-12" db="EMBL/GenBank/DDBJ databases">
        <title>Genome sequence of the Bar-tailed Godwit (Limosa lapponica baueri).</title>
        <authorList>
            <person name="Lima N.C.B."/>
            <person name="Parody-Merino A.M."/>
            <person name="Battley P.F."/>
            <person name="Fidler A.E."/>
            <person name="Prosdocimi F."/>
        </authorList>
    </citation>
    <scope>NUCLEOTIDE SEQUENCE [LARGE SCALE GENOMIC DNA]</scope>
</reference>
<evidence type="ECO:0000313" key="1">
    <source>
        <dbReference type="EMBL" id="PKU35625.1"/>
    </source>
</evidence>